<reference evidence="1" key="3">
    <citation type="journal article" date="2010" name="J. Bacteriol.">
        <title>Control of directionality in bacteriophage mv4 site-specific recombination: functional analysis of the Xis factor.</title>
        <authorList>
            <person name="Coddeville M."/>
            <person name="Ritzenthaler P."/>
        </authorList>
    </citation>
    <scope>NUCLEOTIDE SEQUENCE</scope>
</reference>
<dbReference type="GO" id="GO:0003677">
    <property type="term" value="F:DNA binding"/>
    <property type="evidence" value="ECO:0007669"/>
    <property type="project" value="InterPro"/>
</dbReference>
<organism evidence="1">
    <name type="scientific">Lactococcus phage mv4</name>
    <name type="common">Lactococcus delbrueckii bacteriophage mv4</name>
    <dbReference type="NCBI Taxonomy" id="12392"/>
    <lineage>
        <taxon>Viruses</taxon>
    </lineage>
</organism>
<gene>
    <name evidence="1" type="primary">orf 135</name>
</gene>
<dbReference type="EMBL" id="AF182207">
    <property type="protein sequence ID" value="AAG31337.1"/>
    <property type="molecule type" value="Genomic_DNA"/>
</dbReference>
<protein>
    <submittedName>
        <fullName evidence="1">ORF 135</fullName>
    </submittedName>
</protein>
<organismHost>
    <name type="scientific">Lactobacillus delbrueckii</name>
    <dbReference type="NCBI Taxonomy" id="1584"/>
</organismHost>
<evidence type="ECO:0000313" key="1">
    <source>
        <dbReference type="EMBL" id="AAG31337.1"/>
    </source>
</evidence>
<accession>Q9G0D0</accession>
<dbReference type="Gene3D" id="1.10.260.40">
    <property type="entry name" value="lambda repressor-like DNA-binding domains"/>
    <property type="match status" value="1"/>
</dbReference>
<name>Q9G0D0_BPMV4</name>
<dbReference type="SUPFAM" id="SSF47413">
    <property type="entry name" value="lambda repressor-like DNA-binding domains"/>
    <property type="match status" value="1"/>
</dbReference>
<sequence>MSDANKDIRETIWEYQVSYSELYRELGWPCGYSTLTNRINGDIALSSSKKQQIKESCERILKRRKLVDRLQAISQRELRSYIKNHGVKMQDIAKEIGISNSALSWCLTGKSKLTDKRRRDIIDAVDKIHKEQNYG</sequence>
<dbReference type="InterPro" id="IPR001387">
    <property type="entry name" value="Cro/C1-type_HTH"/>
</dbReference>
<reference evidence="1" key="1">
    <citation type="submission" date="2006-09" db="EMBL/GenBank/DDBJ databases">
        <title>Characterization of the lysogeny DNA module from the temperate Lactobacillus delbrueckii bacteriophage mv4.</title>
        <authorList>
            <person name="Lautier M."/>
            <person name="Auvray F."/>
            <person name="Mikkonen M."/>
            <person name="Duval C."/>
            <person name="Ritzenthaler P."/>
        </authorList>
    </citation>
    <scope>NUCLEOTIDE SEQUENCE</scope>
</reference>
<dbReference type="InterPro" id="IPR010982">
    <property type="entry name" value="Lambda_DNA-bd_dom_sf"/>
</dbReference>
<reference evidence="1" key="2">
    <citation type="journal article" date="2007" name="Virology">
        <title>Single independent operator sites are involved in the genetic switch of the Lactobacillus delbrueckii bacteriophage mv4.</title>
        <authorList>
            <person name="Coddeville M."/>
            <person name="Auvray F."/>
            <person name="Mikkonen M."/>
            <person name="Ritzenthaler P."/>
        </authorList>
    </citation>
    <scope>NUCLEOTIDE SEQUENCE</scope>
</reference>
<proteinExistence type="predicted"/>
<dbReference type="CDD" id="cd00093">
    <property type="entry name" value="HTH_XRE"/>
    <property type="match status" value="1"/>
</dbReference>